<keyword evidence="2" id="KW-0813">Transport</keyword>
<keyword evidence="4 8" id="KW-0812">Transmembrane</keyword>
<feature type="transmembrane region" description="Helical" evidence="8">
    <location>
        <begin position="12"/>
        <end position="31"/>
    </location>
</feature>
<dbReference type="InterPro" id="IPR011701">
    <property type="entry name" value="MFS"/>
</dbReference>
<feature type="compositionally biased region" description="Basic and acidic residues" evidence="7">
    <location>
        <begin position="219"/>
        <end position="232"/>
    </location>
</feature>
<organism evidence="10 11">
    <name type="scientific">Candidatus Thiothrix anitrata</name>
    <dbReference type="NCBI Taxonomy" id="2823902"/>
    <lineage>
        <taxon>Bacteria</taxon>
        <taxon>Pseudomonadati</taxon>
        <taxon>Pseudomonadota</taxon>
        <taxon>Gammaproteobacteria</taxon>
        <taxon>Thiotrichales</taxon>
        <taxon>Thiotrichaceae</taxon>
        <taxon>Thiothrix</taxon>
    </lineage>
</organism>
<feature type="transmembrane region" description="Helical" evidence="8">
    <location>
        <begin position="320"/>
        <end position="344"/>
    </location>
</feature>
<evidence type="ECO:0000256" key="6">
    <source>
        <dbReference type="ARBA" id="ARBA00023136"/>
    </source>
</evidence>
<evidence type="ECO:0000256" key="2">
    <source>
        <dbReference type="ARBA" id="ARBA00022448"/>
    </source>
</evidence>
<dbReference type="PROSITE" id="PS00216">
    <property type="entry name" value="SUGAR_TRANSPORT_1"/>
    <property type="match status" value="2"/>
</dbReference>
<dbReference type="PANTHER" id="PTHR23517:SF3">
    <property type="entry name" value="INTEGRAL MEMBRANE TRANSPORT PROTEIN"/>
    <property type="match status" value="1"/>
</dbReference>
<feature type="transmembrane region" description="Helical" evidence="8">
    <location>
        <begin position="107"/>
        <end position="127"/>
    </location>
</feature>
<dbReference type="PROSITE" id="PS50850">
    <property type="entry name" value="MFS"/>
    <property type="match status" value="1"/>
</dbReference>
<gene>
    <name evidence="10" type="ORF">J8380_04860</name>
</gene>
<feature type="domain" description="Major facilitator superfamily (MFS) profile" evidence="9">
    <location>
        <begin position="14"/>
        <end position="432"/>
    </location>
</feature>
<name>A0ABX7X941_9GAMM</name>
<feature type="transmembrane region" description="Helical" evidence="8">
    <location>
        <begin position="148"/>
        <end position="165"/>
    </location>
</feature>
<feature type="region of interest" description="Disordered" evidence="7">
    <location>
        <begin position="210"/>
        <end position="235"/>
    </location>
</feature>
<dbReference type="PANTHER" id="PTHR23517">
    <property type="entry name" value="RESISTANCE PROTEIN MDTM, PUTATIVE-RELATED-RELATED"/>
    <property type="match status" value="1"/>
</dbReference>
<reference evidence="10 11" key="1">
    <citation type="submission" date="2021-04" db="EMBL/GenBank/DDBJ databases">
        <title>Genomics, taxonomy and metabolism of representatives of sulfur bacteria of the genus Thiothrix: Thiothrix fructosivorans QT, Thiothrix unzii A1T and three new species, Thiothrix subterranea sp. nov., Thiothrix litoralis sp. nov. and 'Candidatus Thiothrix anitrata' sp. nov.</title>
        <authorList>
            <person name="Ravin N.V."/>
            <person name="Smolyakov D."/>
            <person name="Rudenko T.S."/>
            <person name="Mardanov A.V."/>
            <person name="Beletsky A.V."/>
            <person name="Markov N.D."/>
            <person name="Fomenkov A.I."/>
            <person name="Roberts R.J."/>
            <person name="Karnachuk O.V."/>
            <person name="Novikov A."/>
            <person name="Grabovich M.Y."/>
        </authorList>
    </citation>
    <scope>NUCLEOTIDE SEQUENCE [LARGE SCALE GENOMIC DNA]</scope>
    <source>
        <strain evidence="10 11">A52</strain>
    </source>
</reference>
<dbReference type="Gene3D" id="1.20.1250.20">
    <property type="entry name" value="MFS general substrate transporter like domains"/>
    <property type="match status" value="2"/>
</dbReference>
<feature type="transmembrane region" description="Helical" evidence="8">
    <location>
        <begin position="51"/>
        <end position="72"/>
    </location>
</feature>
<evidence type="ECO:0000256" key="8">
    <source>
        <dbReference type="SAM" id="Phobius"/>
    </source>
</evidence>
<evidence type="ECO:0000256" key="3">
    <source>
        <dbReference type="ARBA" id="ARBA00022475"/>
    </source>
</evidence>
<protein>
    <submittedName>
        <fullName evidence="10">MFS transporter</fullName>
    </submittedName>
</protein>
<dbReference type="Pfam" id="PF07690">
    <property type="entry name" value="MFS_1"/>
    <property type="match status" value="2"/>
</dbReference>
<evidence type="ECO:0000313" key="10">
    <source>
        <dbReference type="EMBL" id="QTR51747.1"/>
    </source>
</evidence>
<dbReference type="InterPro" id="IPR020846">
    <property type="entry name" value="MFS_dom"/>
</dbReference>
<feature type="transmembrane region" description="Helical" evidence="8">
    <location>
        <begin position="388"/>
        <end position="405"/>
    </location>
</feature>
<dbReference type="InterPro" id="IPR036259">
    <property type="entry name" value="MFS_trans_sf"/>
</dbReference>
<evidence type="ECO:0000256" key="4">
    <source>
        <dbReference type="ARBA" id="ARBA00022692"/>
    </source>
</evidence>
<keyword evidence="6 8" id="KW-0472">Membrane</keyword>
<evidence type="ECO:0000256" key="5">
    <source>
        <dbReference type="ARBA" id="ARBA00022989"/>
    </source>
</evidence>
<dbReference type="EMBL" id="CP072800">
    <property type="protein sequence ID" value="QTR51747.1"/>
    <property type="molecule type" value="Genomic_DNA"/>
</dbReference>
<feature type="transmembrane region" description="Helical" evidence="8">
    <location>
        <begin position="350"/>
        <end position="367"/>
    </location>
</feature>
<evidence type="ECO:0000313" key="11">
    <source>
        <dbReference type="Proteomes" id="UP000672027"/>
    </source>
</evidence>
<sequence length="432" mass="46547">MPTLQHGIHANLTQILHQLLQVFLVGLTIGMTRTVVPGLAETEFGLGGQQFFLLTTFVVVFGAVKSVMNLFAGRFSDRFGRKRVLIAGWIAALPIPFLLLYAPNWGWVVAATALLGINQGLCWSMTLNSKLDMTHLNQKGLVNGLNEFSGYAAVALAGVVTAWLVDVYGARLGLFLSGTTVIVLGLVLAVLVVKETRPWALAHVKETPPNLPLSGEGQETDHSLRSSPDKGRLGGVSSPSLGQAFLYASWQNRNLLALNQAGLVEKFTDALVWIILPVWFVSQNLTLVQASSIIGVYALVWGASQLITGPASDRFGRKPLIVGGMWLCGIGVLLLVLTESVWLWTLEAGLIGFGMAMLYPTLGAAVADVSPPAQRSTLLGVYRFWRDFGYAVGALSMGLLAQWAQGLDLTFWLVGVAMLLSGAWVALTFNKE</sequence>
<feature type="transmembrane region" description="Helical" evidence="8">
    <location>
        <begin position="411"/>
        <end position="429"/>
    </location>
</feature>
<keyword evidence="5 8" id="KW-1133">Transmembrane helix</keyword>
<dbReference type="InterPro" id="IPR005829">
    <property type="entry name" value="Sugar_transporter_CS"/>
</dbReference>
<dbReference type="Proteomes" id="UP000672027">
    <property type="component" value="Chromosome"/>
</dbReference>
<keyword evidence="3" id="KW-1003">Cell membrane</keyword>
<evidence type="ECO:0000256" key="1">
    <source>
        <dbReference type="ARBA" id="ARBA00004651"/>
    </source>
</evidence>
<comment type="subcellular location">
    <subcellularLocation>
        <location evidence="1">Cell membrane</location>
        <topology evidence="1">Multi-pass membrane protein</topology>
    </subcellularLocation>
</comment>
<proteinExistence type="predicted"/>
<keyword evidence="11" id="KW-1185">Reference proteome</keyword>
<feature type="transmembrane region" description="Helical" evidence="8">
    <location>
        <begin position="84"/>
        <end position="101"/>
    </location>
</feature>
<accession>A0ABX7X941</accession>
<evidence type="ECO:0000259" key="9">
    <source>
        <dbReference type="PROSITE" id="PS50850"/>
    </source>
</evidence>
<dbReference type="InterPro" id="IPR050171">
    <property type="entry name" value="MFS_Transporters"/>
</dbReference>
<dbReference type="SUPFAM" id="SSF103473">
    <property type="entry name" value="MFS general substrate transporter"/>
    <property type="match status" value="1"/>
</dbReference>
<evidence type="ECO:0000256" key="7">
    <source>
        <dbReference type="SAM" id="MobiDB-lite"/>
    </source>
</evidence>
<feature type="transmembrane region" description="Helical" evidence="8">
    <location>
        <begin position="171"/>
        <end position="193"/>
    </location>
</feature>